<evidence type="ECO:0000313" key="4">
    <source>
        <dbReference type="EMBL" id="SMQ69929.1"/>
    </source>
</evidence>
<evidence type="ECO:0000259" key="3">
    <source>
        <dbReference type="Pfam" id="PF16967"/>
    </source>
</evidence>
<evidence type="ECO:0000256" key="1">
    <source>
        <dbReference type="ARBA" id="ARBA00022729"/>
    </source>
</evidence>
<dbReference type="Pfam" id="PF15976">
    <property type="entry name" value="CooC_C"/>
    <property type="match status" value="1"/>
</dbReference>
<dbReference type="Proteomes" id="UP000194420">
    <property type="component" value="Unassembled WGS sequence"/>
</dbReference>
<accession>A0A1Y6F5U1</accession>
<gene>
    <name evidence="4" type="ORF">SAMN06297468_2112</name>
</gene>
<keyword evidence="5" id="KW-1185">Reference proteome</keyword>
<dbReference type="InterPro" id="IPR032636">
    <property type="entry name" value="Pilus_assem_E-set-like_dom"/>
</dbReference>
<reference evidence="5" key="1">
    <citation type="submission" date="2017-04" db="EMBL/GenBank/DDBJ databases">
        <authorList>
            <person name="Varghese N."/>
            <person name="Submissions S."/>
        </authorList>
    </citation>
    <scope>NUCLEOTIDE SEQUENCE [LARGE SCALE GENOMIC DNA]</scope>
</reference>
<feature type="domain" description="Pilus assembly protein E-set like" evidence="3">
    <location>
        <begin position="239"/>
        <end position="302"/>
    </location>
</feature>
<name>A0A1Y6F5U1_9SPHN</name>
<dbReference type="AlphaFoldDB" id="A0A1Y6F5U1"/>
<sequence>MASITSDVPAGFEELASEQRQLLDVYFQERLLGSFMATVKSDEVIFDAPEDIVDQVENLVDPKALVSEIQRRKLSKNLAQVCPTTNVKRGCGLLEPDIVGIIYTPSELRVDFFLSPELFRSPSRQLRYLPVPEAVPSLISQFSAYKSGGSSDAPGVLYFENHSTLSLGSWRAKSWTNYRNQSGAEIEEVVIEKEVRRSRFFGGYVQNFGNELFSRRSIYGMGIQSQNDTLLDKREAFGTPLNVYLRQRGRVEVFLEDRLLLANRLAAGSHSLETASFPSGSYELEIRISEGGHDTRVEKILFSKDRGMPLLGRPNYEFLAGFARPPKAPLDQKTSSSPFARASGALRITDRASLSGAVELYNDEVYSELGVTAYGLGHRIDANIVAGTDGSEATRLRIGSAERGLLNYSFDLRYSDRAGSYIFDPDQFGFDPKPDRFTSDVLQITGNVSYSTGPVQLFALGSYRSSEGRNEYELGARATWNLLRKERWLLFANVDAVNATSGNSLFAGLTLSFVGGNGGLQVESGIRRNGTGSRGDSASGLYNAIRATADIGLGGREFLRAVSSFEQDPDRQSIDGGIEADLSAFNVNASATSTDFGDRRANQYAFAGRTALIVNSSNVNFTGSPSVNSAIHLKIDGGRVDDEFEVIIDNQPRLRLSGSQDRLIELTAYEQYRVTLKPVSTGPLVIDQPGRSIALLPGNAATIEWDVHVISAIFGRLVDETGQGIANARISSHGSIARSDDRGFFQIEAQSGAMLNIILKGGEEKIALLPSFNPEADFVELGDILAMEATETE</sequence>
<organism evidence="4 5">
    <name type="scientific">Altererythrobacter xiamenensis</name>
    <dbReference type="NCBI Taxonomy" id="1316679"/>
    <lineage>
        <taxon>Bacteria</taxon>
        <taxon>Pseudomonadati</taxon>
        <taxon>Pseudomonadota</taxon>
        <taxon>Alphaproteobacteria</taxon>
        <taxon>Sphingomonadales</taxon>
        <taxon>Erythrobacteraceae</taxon>
        <taxon>Altererythrobacter</taxon>
    </lineage>
</organism>
<dbReference type="InterPro" id="IPR031917">
    <property type="entry name" value="Pilus_assem_C"/>
</dbReference>
<evidence type="ECO:0000313" key="5">
    <source>
        <dbReference type="Proteomes" id="UP000194420"/>
    </source>
</evidence>
<proteinExistence type="predicted"/>
<feature type="domain" description="Pilus assembly protein C-terminal" evidence="2">
    <location>
        <begin position="696"/>
        <end position="784"/>
    </location>
</feature>
<protein>
    <submittedName>
        <fullName evidence="4">Outer membrane usher protein FimD/PapC</fullName>
    </submittedName>
</protein>
<dbReference type="Pfam" id="PF16967">
    <property type="entry name" value="TcfC"/>
    <property type="match status" value="1"/>
</dbReference>
<evidence type="ECO:0000259" key="2">
    <source>
        <dbReference type="Pfam" id="PF15976"/>
    </source>
</evidence>
<dbReference type="EMBL" id="FXWG01000002">
    <property type="protein sequence ID" value="SMQ69929.1"/>
    <property type="molecule type" value="Genomic_DNA"/>
</dbReference>
<keyword evidence="1" id="KW-0732">Signal</keyword>